<keyword evidence="3" id="KW-1185">Reference proteome</keyword>
<dbReference type="InterPro" id="IPR020308">
    <property type="entry name" value="Uncharacterised_Ynq1"/>
</dbReference>
<evidence type="ECO:0000313" key="3">
    <source>
        <dbReference type="Proteomes" id="UP000242447"/>
    </source>
</evidence>
<feature type="transmembrane region" description="Helical" evidence="1">
    <location>
        <begin position="16"/>
        <end position="39"/>
    </location>
</feature>
<dbReference type="EMBL" id="CP019937">
    <property type="protein sequence ID" value="ARO15226.1"/>
    <property type="molecule type" value="Genomic_DNA"/>
</dbReference>
<dbReference type="RefSeq" id="WP_085786649.1">
    <property type="nucleotide sequence ID" value="NZ_CP019937.1"/>
</dbReference>
<organism evidence="2 3">
    <name type="scientific">Ketogulonicigenium robustum</name>
    <dbReference type="NCBI Taxonomy" id="92947"/>
    <lineage>
        <taxon>Bacteria</taxon>
        <taxon>Pseudomonadati</taxon>
        <taxon>Pseudomonadota</taxon>
        <taxon>Alphaproteobacteria</taxon>
        <taxon>Rhodobacterales</taxon>
        <taxon>Roseobacteraceae</taxon>
        <taxon>Ketogulonicigenium</taxon>
    </lineage>
</organism>
<dbReference type="Proteomes" id="UP000242447">
    <property type="component" value="Chromosome"/>
</dbReference>
<keyword evidence="1" id="KW-0812">Transmembrane</keyword>
<gene>
    <name evidence="2" type="ORF">BVG79_01884</name>
</gene>
<protein>
    <submittedName>
        <fullName evidence="2">Uncharacterized protein</fullName>
    </submittedName>
</protein>
<proteinExistence type="predicted"/>
<dbReference type="STRING" id="92947.BVG79_01884"/>
<dbReference type="KEGG" id="kro:BVG79_01884"/>
<feature type="transmembrane region" description="Helical" evidence="1">
    <location>
        <begin position="45"/>
        <end position="66"/>
    </location>
</feature>
<dbReference type="OrthoDB" id="7658896at2"/>
<sequence length="75" mass="8277">MTTENDRKSAEQGQRLAIAMAAVGVYWILATWIGGAMGLSNRVRALLDLIALAGFGWVLWGVFQLWRARQNEAGK</sequence>
<reference evidence="2 3" key="1">
    <citation type="submission" date="2017-02" db="EMBL/GenBank/DDBJ databases">
        <title>Ketogulonicigenium robustum SPU B003 Genome sequencing and assembly.</title>
        <authorList>
            <person name="Li Y."/>
            <person name="Liu L."/>
            <person name="Wang C."/>
            <person name="Zhang M."/>
            <person name="Zhang T."/>
            <person name="Zhang Y."/>
        </authorList>
    </citation>
    <scope>NUCLEOTIDE SEQUENCE [LARGE SCALE GENOMIC DNA]</scope>
    <source>
        <strain evidence="2 3">SPU_B003</strain>
    </source>
</reference>
<evidence type="ECO:0000313" key="2">
    <source>
        <dbReference type="EMBL" id="ARO15226.1"/>
    </source>
</evidence>
<keyword evidence="1" id="KW-1133">Transmembrane helix</keyword>
<evidence type="ECO:0000256" key="1">
    <source>
        <dbReference type="SAM" id="Phobius"/>
    </source>
</evidence>
<keyword evidence="1" id="KW-0472">Membrane</keyword>
<accession>A0A1W6P141</accession>
<dbReference type="Pfam" id="PF17272">
    <property type="entry name" value="DUF5337"/>
    <property type="match status" value="1"/>
</dbReference>
<dbReference type="AlphaFoldDB" id="A0A1W6P141"/>
<name>A0A1W6P141_9RHOB</name>